<dbReference type="Proteomes" id="UP001597215">
    <property type="component" value="Unassembled WGS sequence"/>
</dbReference>
<reference evidence="2" key="1">
    <citation type="journal article" date="2019" name="Int. J. Syst. Evol. Microbiol.">
        <title>The Global Catalogue of Microorganisms (GCM) 10K type strain sequencing project: providing services to taxonomists for standard genome sequencing and annotation.</title>
        <authorList>
            <consortium name="The Broad Institute Genomics Platform"/>
            <consortium name="The Broad Institute Genome Sequencing Center for Infectious Disease"/>
            <person name="Wu L."/>
            <person name="Ma J."/>
        </authorList>
    </citation>
    <scope>NUCLEOTIDE SEQUENCE [LARGE SCALE GENOMIC DNA]</scope>
    <source>
        <strain evidence="2">CGMCC 1.12449</strain>
    </source>
</reference>
<gene>
    <name evidence="1" type="ORF">ACFSAG_14115</name>
</gene>
<accession>A0ABW4MH66</accession>
<comment type="caution">
    <text evidence="1">The sequence shown here is derived from an EMBL/GenBank/DDBJ whole genome shotgun (WGS) entry which is preliminary data.</text>
</comment>
<keyword evidence="2" id="KW-1185">Reference proteome</keyword>
<protein>
    <recommendedName>
        <fullName evidence="3">DNA-directed DNA polymerase family A palm domain-containing protein</fullName>
    </recommendedName>
</protein>
<sequence>MRFLPQDERDIPLSVRFETSGVWPILREMYGLDATGAAIAMALLDAFLYYQMVSYSRSRSHYDDRKNHPLLSYRKVVGAVDFMGAQGLITDNKQMPGCRGWQSAMAGTNEFLESIAGMSDGLPLDLPRYPIELRDKDGRPIVVPPCREVGRMLRQLWELNEVIASTAILSGDGRRLDAALVRIFNKEMSRGGRFYACGRSWQNIPSLERQFVTINGEATTELDFATLHAAMLYSEVGATPPDDSYAIEPWPRDLVKRSFLTLINAKTFQAALGAIANSREMLAFMGHDMRGRLASAKNLISDIKGRHQPVAEFFHKDAGARLMRKDSDLAAAILKKLLANGVVGLPVHDSFLVPASKSAQLEEVMHDCAAQIGLKDSKVTYPTLQPPPTSTISPYVVTF</sequence>
<name>A0ABW4MH66_9SPHN</name>
<proteinExistence type="predicted"/>
<evidence type="ECO:0000313" key="2">
    <source>
        <dbReference type="Proteomes" id="UP001597215"/>
    </source>
</evidence>
<dbReference type="RefSeq" id="WP_381516080.1">
    <property type="nucleotide sequence ID" value="NZ_JBHUEL010000011.1"/>
</dbReference>
<organism evidence="1 2">
    <name type="scientific">Sphingorhabdus buctiana</name>
    <dbReference type="NCBI Taxonomy" id="1508805"/>
    <lineage>
        <taxon>Bacteria</taxon>
        <taxon>Pseudomonadati</taxon>
        <taxon>Pseudomonadota</taxon>
        <taxon>Alphaproteobacteria</taxon>
        <taxon>Sphingomonadales</taxon>
        <taxon>Sphingomonadaceae</taxon>
        <taxon>Sphingorhabdus</taxon>
    </lineage>
</organism>
<evidence type="ECO:0000313" key="1">
    <source>
        <dbReference type="EMBL" id="MFD1767978.1"/>
    </source>
</evidence>
<dbReference type="EMBL" id="JBHUEL010000011">
    <property type="protein sequence ID" value="MFD1767978.1"/>
    <property type="molecule type" value="Genomic_DNA"/>
</dbReference>
<evidence type="ECO:0008006" key="3">
    <source>
        <dbReference type="Google" id="ProtNLM"/>
    </source>
</evidence>